<name>A0A172JIA3_BPPB1</name>
<accession>A0A172JIA3</accession>
<dbReference type="KEGG" id="vg:29058911"/>
<dbReference type="RefSeq" id="YP_009283097.1">
    <property type="nucleotide sequence ID" value="NC_031039.1"/>
</dbReference>
<dbReference type="GeneID" id="29058911"/>
<organism evidence="1 2">
    <name type="scientific">Bacillus phage AR9</name>
    <dbReference type="NCBI Taxonomy" id="1815509"/>
    <lineage>
        <taxon>Viruses</taxon>
        <taxon>Duplodnaviria</taxon>
        <taxon>Heunggongvirae</taxon>
        <taxon>Uroviricota</taxon>
        <taxon>Caudoviricetes</taxon>
        <taxon>Takahashivirus</taxon>
        <taxon>Bacillus phage PBS1</taxon>
    </lineage>
</organism>
<evidence type="ECO:0000313" key="2">
    <source>
        <dbReference type="Proteomes" id="UP000202618"/>
    </source>
</evidence>
<dbReference type="EMBL" id="KU878088">
    <property type="protein sequence ID" value="AMS01277.1"/>
    <property type="molecule type" value="Genomic_DNA"/>
</dbReference>
<proteinExistence type="predicted"/>
<protein>
    <submittedName>
        <fullName evidence="1">Virion protein</fullName>
    </submittedName>
</protein>
<evidence type="ECO:0000313" key="1">
    <source>
        <dbReference type="EMBL" id="AMS01277.1"/>
    </source>
</evidence>
<sequence length="653" mass="73015">MSVIYSIGQGNFSITRDNFTSFPLFQEESNTILINGKTYNKNSLQEEKVARSPYFSYSSPYNANNINTRTRTHSINYDGRTAFVGGRIPYRKDETIFQNSISFNDGTEIRVSESSGNTATAIYQYKYGKILNTYRFSNGLGKTSLVKLDESSFIVVRNMINYGGFGINNIGGTSSPPANGENAKIDLYGKEYFELNRSSSITIVNGNYYSNCTYSAAALNQYSLASTSTAYNTVNLNDSILLFDKNLNLTKSYTLNGEEILNILGKTSNGSLIILTQGYIFNNETITKEDGTTYTMSGPKTRLLVKKISPTLVETVLFSKNIHAGSTTGYSTFARQIPYFDSKESCLYYLQMEYITGSSSSLCKLPIDIPNGKVGTVTNLSINGLDLKTLYNYQDYGLNLYSIQIGSITVNNTKYLYIGNVFSHLNEIFYTDWINYYKRASVSNPRSGSLNASYLADTYKTKEFPIHLLEFDDTELNLTLKDSLPFKDIHLDGVKAIFPLGDQFIVIVKNNGFWVYTTDSTTKRFSLIENITDPIRSIGIDDLERVWFIRNKEGANLEMISPFLSVDVSVSFEDTDITYVDQNIESAILVEARDMTGQLKETEIKLMLEGNAIFRDSQDKSYNVSTSSTSPTRVPIIITGSGAISTYTSYEGS</sequence>
<dbReference type="Proteomes" id="UP000202618">
    <property type="component" value="Segment"/>
</dbReference>
<gene>
    <name evidence="1" type="ORF">AR9_g193</name>
</gene>
<reference evidence="1 2" key="1">
    <citation type="journal article" date="2016" name="Virology">
        <title>The genome of AR9, a giant transducing Bacillus phage encoding two multisubunit RNA polymerases.</title>
        <authorList>
            <person name="Lavysh D."/>
            <person name="Sokolova M."/>
            <person name="Minakhin L."/>
            <person name="Yakunina M."/>
            <person name="Artamonova T."/>
            <person name="Kozyavkin S."/>
            <person name="Makarova K.S."/>
            <person name="Koonin E.V."/>
            <person name="Severinov K."/>
        </authorList>
    </citation>
    <scope>NUCLEOTIDE SEQUENCE [LARGE SCALE GENOMIC DNA]</scope>
</reference>